<keyword evidence="10" id="KW-0460">Magnesium</keyword>
<dbReference type="EMBL" id="GL871178">
    <property type="protein sequence ID" value="EGC32729.1"/>
    <property type="molecule type" value="Genomic_DNA"/>
</dbReference>
<evidence type="ECO:0000313" key="15">
    <source>
        <dbReference type="EMBL" id="EGC32729.1"/>
    </source>
</evidence>
<keyword evidence="5" id="KW-0808">Transferase</keyword>
<evidence type="ECO:0000256" key="10">
    <source>
        <dbReference type="ARBA" id="ARBA00022842"/>
    </source>
</evidence>
<dbReference type="SUPFAM" id="SSF56112">
    <property type="entry name" value="Protein kinase-like (PK-like)"/>
    <property type="match status" value="1"/>
</dbReference>
<evidence type="ECO:0000256" key="9">
    <source>
        <dbReference type="ARBA" id="ARBA00022840"/>
    </source>
</evidence>
<dbReference type="PROSITE" id="PS00108">
    <property type="entry name" value="PROTEIN_KINASE_ST"/>
    <property type="match status" value="1"/>
</dbReference>
<dbReference type="PANTHER" id="PTHR45832">
    <property type="entry name" value="SERINE/THREONINE-PROTEIN KINASE SAMKA-RELATED-RELATED"/>
    <property type="match status" value="1"/>
</dbReference>
<evidence type="ECO:0000313" key="16">
    <source>
        <dbReference type="Proteomes" id="UP000001064"/>
    </source>
</evidence>
<keyword evidence="16" id="KW-1185">Reference proteome</keyword>
<feature type="region of interest" description="Disordered" evidence="13">
    <location>
        <begin position="1"/>
        <end position="81"/>
    </location>
</feature>
<evidence type="ECO:0000256" key="4">
    <source>
        <dbReference type="ARBA" id="ARBA00022527"/>
    </source>
</evidence>
<comment type="catalytic activity">
    <reaction evidence="12">
        <text>L-seryl-[protein] + ATP = O-phospho-L-seryl-[protein] + ADP + H(+)</text>
        <dbReference type="Rhea" id="RHEA:17989"/>
        <dbReference type="Rhea" id="RHEA-COMP:9863"/>
        <dbReference type="Rhea" id="RHEA-COMP:11604"/>
        <dbReference type="ChEBI" id="CHEBI:15378"/>
        <dbReference type="ChEBI" id="CHEBI:29999"/>
        <dbReference type="ChEBI" id="CHEBI:30616"/>
        <dbReference type="ChEBI" id="CHEBI:83421"/>
        <dbReference type="ChEBI" id="CHEBI:456216"/>
        <dbReference type="EC" id="2.7.11.1"/>
    </reaction>
</comment>
<dbReference type="VEuPathDB" id="AmoebaDB:DICPUDRAFT_95210"/>
<evidence type="ECO:0000256" key="5">
    <source>
        <dbReference type="ARBA" id="ARBA00022679"/>
    </source>
</evidence>
<dbReference type="SMART" id="SM00220">
    <property type="entry name" value="S_TKc"/>
    <property type="match status" value="1"/>
</dbReference>
<protein>
    <recommendedName>
        <fullName evidence="3">non-specific serine/threonine protein kinase</fullName>
        <ecNumber evidence="3">2.7.11.1</ecNumber>
    </recommendedName>
</protein>
<dbReference type="eggNOG" id="KOG0578">
    <property type="taxonomic scope" value="Eukaryota"/>
</dbReference>
<evidence type="ECO:0000256" key="1">
    <source>
        <dbReference type="ARBA" id="ARBA00001946"/>
    </source>
</evidence>
<dbReference type="GeneID" id="10508379"/>
<reference evidence="16" key="1">
    <citation type="journal article" date="2011" name="Genome Biol.">
        <title>Comparative genomics of the social amoebae Dictyostelium discoideum and Dictyostelium purpureum.</title>
        <authorList>
            <consortium name="US DOE Joint Genome Institute (JGI-PGF)"/>
            <person name="Sucgang R."/>
            <person name="Kuo A."/>
            <person name="Tian X."/>
            <person name="Salerno W."/>
            <person name="Parikh A."/>
            <person name="Feasley C.L."/>
            <person name="Dalin E."/>
            <person name="Tu H."/>
            <person name="Huang E."/>
            <person name="Barry K."/>
            <person name="Lindquist E."/>
            <person name="Shapiro H."/>
            <person name="Bruce D."/>
            <person name="Schmutz J."/>
            <person name="Salamov A."/>
            <person name="Fey P."/>
            <person name="Gaudet P."/>
            <person name="Anjard C."/>
            <person name="Babu M.M."/>
            <person name="Basu S."/>
            <person name="Bushmanova Y."/>
            <person name="van der Wel H."/>
            <person name="Katoh-Kurasawa M."/>
            <person name="Dinh C."/>
            <person name="Coutinho P.M."/>
            <person name="Saito T."/>
            <person name="Elias M."/>
            <person name="Schaap P."/>
            <person name="Kay R.R."/>
            <person name="Henrissat B."/>
            <person name="Eichinger L."/>
            <person name="Rivero F."/>
            <person name="Putnam N.H."/>
            <person name="West C.M."/>
            <person name="Loomis W.F."/>
            <person name="Chisholm R.L."/>
            <person name="Shaulsky G."/>
            <person name="Strassmann J.E."/>
            <person name="Queller D.C."/>
            <person name="Kuspa A."/>
            <person name="Grigoriev I.V."/>
        </authorList>
    </citation>
    <scope>NUCLEOTIDE SEQUENCE [LARGE SCALE GENOMIC DNA]</scope>
    <source>
        <strain evidence="16">QSDP1</strain>
    </source>
</reference>
<comment type="similarity">
    <text evidence="2">Belongs to the protein kinase superfamily. STE Ser/Thr protein kinase family. STE20 subfamily.</text>
</comment>
<dbReference type="OMA" id="FWMPPEQ"/>
<dbReference type="InterPro" id="IPR001245">
    <property type="entry name" value="Ser-Thr/Tyr_kinase_cat_dom"/>
</dbReference>
<name>F0ZTL8_DICPU</name>
<feature type="domain" description="Protein kinase" evidence="14">
    <location>
        <begin position="290"/>
        <end position="545"/>
    </location>
</feature>
<evidence type="ECO:0000256" key="2">
    <source>
        <dbReference type="ARBA" id="ARBA00008874"/>
    </source>
</evidence>
<evidence type="ECO:0000256" key="12">
    <source>
        <dbReference type="ARBA" id="ARBA00048679"/>
    </source>
</evidence>
<keyword evidence="4" id="KW-0723">Serine/threonine-protein kinase</keyword>
<dbReference type="Gene3D" id="1.10.510.10">
    <property type="entry name" value="Transferase(Phosphotransferase) domain 1"/>
    <property type="match status" value="1"/>
</dbReference>
<dbReference type="GO" id="GO:0046872">
    <property type="term" value="F:metal ion binding"/>
    <property type="evidence" value="ECO:0007669"/>
    <property type="project" value="UniProtKB-KW"/>
</dbReference>
<dbReference type="RefSeq" id="XP_003290762.1">
    <property type="nucleotide sequence ID" value="XM_003290714.1"/>
</dbReference>
<dbReference type="KEGG" id="dpp:DICPUDRAFT_95210"/>
<evidence type="ECO:0000256" key="8">
    <source>
        <dbReference type="ARBA" id="ARBA00022777"/>
    </source>
</evidence>
<dbReference type="CDD" id="cd05122">
    <property type="entry name" value="PKc_STE"/>
    <property type="match status" value="1"/>
</dbReference>
<dbReference type="Pfam" id="PF00069">
    <property type="entry name" value="Pkinase"/>
    <property type="match status" value="1"/>
</dbReference>
<comment type="catalytic activity">
    <reaction evidence="11">
        <text>L-threonyl-[protein] + ATP = O-phospho-L-threonyl-[protein] + ADP + H(+)</text>
        <dbReference type="Rhea" id="RHEA:46608"/>
        <dbReference type="Rhea" id="RHEA-COMP:11060"/>
        <dbReference type="Rhea" id="RHEA-COMP:11605"/>
        <dbReference type="ChEBI" id="CHEBI:15378"/>
        <dbReference type="ChEBI" id="CHEBI:30013"/>
        <dbReference type="ChEBI" id="CHEBI:30616"/>
        <dbReference type="ChEBI" id="CHEBI:61977"/>
        <dbReference type="ChEBI" id="CHEBI:456216"/>
        <dbReference type="EC" id="2.7.11.1"/>
    </reaction>
</comment>
<evidence type="ECO:0000256" key="3">
    <source>
        <dbReference type="ARBA" id="ARBA00012513"/>
    </source>
</evidence>
<dbReference type="GO" id="GO:0005524">
    <property type="term" value="F:ATP binding"/>
    <property type="evidence" value="ECO:0007669"/>
    <property type="project" value="UniProtKB-KW"/>
</dbReference>
<keyword evidence="6" id="KW-0479">Metal-binding</keyword>
<dbReference type="FunFam" id="1.10.510.10:FF:001158">
    <property type="entry name" value="Probable serine/threonine-protein kinase mkcE"/>
    <property type="match status" value="1"/>
</dbReference>
<dbReference type="GO" id="GO:0004674">
    <property type="term" value="F:protein serine/threonine kinase activity"/>
    <property type="evidence" value="ECO:0000318"/>
    <property type="project" value="GO_Central"/>
</dbReference>
<dbReference type="OrthoDB" id="8693905at2759"/>
<organism evidence="15 16">
    <name type="scientific">Dictyostelium purpureum</name>
    <name type="common">Slime mold</name>
    <dbReference type="NCBI Taxonomy" id="5786"/>
    <lineage>
        <taxon>Eukaryota</taxon>
        <taxon>Amoebozoa</taxon>
        <taxon>Evosea</taxon>
        <taxon>Eumycetozoa</taxon>
        <taxon>Dictyostelia</taxon>
        <taxon>Dictyosteliales</taxon>
        <taxon>Dictyosteliaceae</taxon>
        <taxon>Dictyostelium</taxon>
    </lineage>
</organism>
<dbReference type="PROSITE" id="PS50011">
    <property type="entry name" value="PROTEIN_KINASE_DOM"/>
    <property type="match status" value="1"/>
</dbReference>
<evidence type="ECO:0000256" key="6">
    <source>
        <dbReference type="ARBA" id="ARBA00022723"/>
    </source>
</evidence>
<dbReference type="InterPro" id="IPR011009">
    <property type="entry name" value="Kinase-like_dom_sf"/>
</dbReference>
<dbReference type="AlphaFoldDB" id="F0ZTL8"/>
<dbReference type="InterPro" id="IPR051931">
    <property type="entry name" value="PAK3-like"/>
</dbReference>
<gene>
    <name evidence="15" type="ORF">DICPUDRAFT_95210</name>
</gene>
<evidence type="ECO:0000256" key="11">
    <source>
        <dbReference type="ARBA" id="ARBA00047899"/>
    </source>
</evidence>
<feature type="compositionally biased region" description="Low complexity" evidence="13">
    <location>
        <begin position="52"/>
        <end position="65"/>
    </location>
</feature>
<proteinExistence type="inferred from homology"/>
<keyword evidence="8" id="KW-0418">Kinase</keyword>
<accession>F0ZTL8</accession>
<dbReference type="PRINTS" id="PR00109">
    <property type="entry name" value="TYRKINASE"/>
</dbReference>
<dbReference type="InterPro" id="IPR000719">
    <property type="entry name" value="Prot_kinase_dom"/>
</dbReference>
<dbReference type="Proteomes" id="UP000001064">
    <property type="component" value="Unassembled WGS sequence"/>
</dbReference>
<feature type="compositionally biased region" description="Basic and acidic residues" evidence="13">
    <location>
        <begin position="42"/>
        <end position="51"/>
    </location>
</feature>
<dbReference type="InParanoid" id="F0ZTL8"/>
<dbReference type="InterPro" id="IPR008271">
    <property type="entry name" value="Ser/Thr_kinase_AS"/>
</dbReference>
<dbReference type="GO" id="GO:0005737">
    <property type="term" value="C:cytoplasm"/>
    <property type="evidence" value="ECO:0000318"/>
    <property type="project" value="GO_Central"/>
</dbReference>
<evidence type="ECO:0000256" key="13">
    <source>
        <dbReference type="SAM" id="MobiDB-lite"/>
    </source>
</evidence>
<keyword evidence="9" id="KW-0067">ATP-binding</keyword>
<keyword evidence="7" id="KW-0547">Nucleotide-binding</keyword>
<evidence type="ECO:0000259" key="14">
    <source>
        <dbReference type="PROSITE" id="PS50011"/>
    </source>
</evidence>
<comment type="cofactor">
    <cofactor evidence="1">
        <name>Mg(2+)</name>
        <dbReference type="ChEBI" id="CHEBI:18420"/>
    </cofactor>
</comment>
<dbReference type="EC" id="2.7.11.1" evidence="3"/>
<sequence>MNNLLSSLFSKKKKHNDNEELVDSEKRSVIVPNKKSNKKTKDKNLKDDISFSKKSSSSEGNGNSGIREMAGGNAGGGNAVEDNDGELHPVVYCVSDVKGLLKTDKKWIQISGIEEEFLTQHFTTVLTVLNFLRRRELVYYKFIEQPEQISQMNKDQQTPKFDSRNVSIPEIIIKNHISLLEEDILNSPSITDNCNSNSNNSLKPLDLNLLKINSDDININNNGSTTPTSNIILTPNNISGLSYSYCYPGRKKRIDSNRIFVSPGQFFKFPEEYDLALEKLLNEGNPKEHYKNLDFEARGGFGSVFAAKNKTPHSVMEKQMVALKKMPNKTNKQKRMNLSEIGFMKYCSHPNIAKFLCSFQKSDEFWLIMEFMEGGTLSQAIRNFKFCERKIAFVCREVLKGIEYLHSKNICHRDLKSGNIMISVKGEVKIIDFGLAIDFNMEKEEINMCGSSYWMPPEQINGKFHSISADIWSFGICVVEMLDGRVPNYDSRLRAMVTVATDGLKISQTERPLWSFEALDFVSQCLQFDPSKRSKAIDLLNHPFLQKACDIKEIMDILPALNMANVLERQGLLI</sequence>
<dbReference type="STRING" id="5786.F0ZTL8"/>
<evidence type="ECO:0000256" key="7">
    <source>
        <dbReference type="ARBA" id="ARBA00022741"/>
    </source>
</evidence>
<dbReference type="PANTHER" id="PTHR45832:SF22">
    <property type="entry name" value="SERINE_THREONINE-PROTEIN KINASE SAMKA-RELATED"/>
    <property type="match status" value="1"/>
</dbReference>